<name>E1F1Z0_GIAIA</name>
<keyword evidence="1" id="KW-0812">Transmembrane</keyword>
<dbReference type="STRING" id="658858.E1F1Z0"/>
<dbReference type="Pfam" id="PF00884">
    <property type="entry name" value="Sulfatase"/>
    <property type="match status" value="1"/>
</dbReference>
<dbReference type="GO" id="GO:0006506">
    <property type="term" value="P:GPI anchor biosynthetic process"/>
    <property type="evidence" value="ECO:0007669"/>
    <property type="project" value="InterPro"/>
</dbReference>
<dbReference type="InterPro" id="IPR000917">
    <property type="entry name" value="Sulfatase_N"/>
</dbReference>
<evidence type="ECO:0000259" key="2">
    <source>
        <dbReference type="Pfam" id="PF00884"/>
    </source>
</evidence>
<keyword evidence="1" id="KW-0472">Membrane</keyword>
<protein>
    <submittedName>
        <fullName evidence="3">Phosphatidylinositol-glycan biosynthesis, class O protein</fullName>
    </submittedName>
</protein>
<feature type="transmembrane region" description="Helical" evidence="1">
    <location>
        <begin position="517"/>
        <end position="542"/>
    </location>
</feature>
<feature type="domain" description="Sulfatase N-terminal" evidence="2">
    <location>
        <begin position="61"/>
        <end position="261"/>
    </location>
</feature>
<dbReference type="Gene3D" id="3.40.720.10">
    <property type="entry name" value="Alkaline Phosphatase, subunit A"/>
    <property type="match status" value="1"/>
</dbReference>
<dbReference type="GO" id="GO:0051377">
    <property type="term" value="F:mannose-ethanolamine phosphotransferase activity"/>
    <property type="evidence" value="ECO:0007669"/>
    <property type="project" value="TreeGrafter"/>
</dbReference>
<feature type="transmembrane region" description="Helical" evidence="1">
    <location>
        <begin position="419"/>
        <end position="438"/>
    </location>
</feature>
<sequence length="549" mass="61768">MMALVIGFFLSILICTRIDVFLLDGMRKDFFLDGEAINKTYFPRLAVSTFPSVKKTVLTETPTYTTNCLHAMYTGRVTHPICVLLALAPSMYTITGESREEPRVLKLLRQRGYNLSVSGDDTLAKLFPSYFSQSQTAYSFNIGDYDTVDNIVLQGLQDLWASGAAITNQFSMYHFLGADHITHSEGLLSITLRERYNKYDDLINTHLTFLHNIWTKGDLDNYVVIILSDHGMTDKGTHGGFSAAETHTPFLLFASSESLREGLEARVNHLVPQRQILLHVLSELFLAETGVEGKLEETDGMPSKGISSIDICIVITYTILLAILSTIVIARKRPISLAILICQVLCAVAARFAHNETVPLVISFIMELIWKTRSANNGTKVRYRGKNPARGCSMYLVFLTVFYGTWTMGLIYITRSVYSITPVALVLVTQVLNIRIELRYILLRLLIRGMGHAELFSYRLPSIYLSNKSKNSANPWSCAVYIFLTDGVPTMINSNIYDFTNLATLMFSSLLFRWHSLYNSICISRLIIGIMTAFVSLIGVIIRKKGRLW</sequence>
<keyword evidence="1" id="KW-1133">Transmembrane helix</keyword>
<gene>
    <name evidence="3" type="ORF">GLP15_2782</name>
</gene>
<reference evidence="3 4" key="1">
    <citation type="journal article" date="2010" name="BMC Genomics">
        <title>Genome analysis and comparative genomics of a Giardia intestinalis assemblage E isolate.</title>
        <authorList>
            <person name="Jerlstrom-Hultqvist J."/>
            <person name="Franzen O."/>
            <person name="Ankarklev J."/>
            <person name="Xu F."/>
            <person name="Nohynkova E."/>
            <person name="Andersson J.O."/>
            <person name="Svard S.G."/>
            <person name="Andersson B."/>
        </authorList>
    </citation>
    <scope>NUCLEOTIDE SEQUENCE [LARGE SCALE GENOMIC DNA]</scope>
    <source>
        <strain evidence="3 4">P15</strain>
    </source>
</reference>
<comment type="caution">
    <text evidence="3">The sequence shown here is derived from an EMBL/GenBank/DDBJ whole genome shotgun (WGS) entry which is preliminary data.</text>
</comment>
<dbReference type="OrthoDB" id="272139at2759"/>
<evidence type="ECO:0000313" key="4">
    <source>
        <dbReference type="Proteomes" id="UP000008974"/>
    </source>
</evidence>
<accession>E1F1Z0</accession>
<dbReference type="InterPro" id="IPR039524">
    <property type="entry name" value="PIGO/GPI13"/>
</dbReference>
<dbReference type="SUPFAM" id="SSF53649">
    <property type="entry name" value="Alkaline phosphatase-like"/>
    <property type="match status" value="1"/>
</dbReference>
<dbReference type="OMA" id="ANPWSCA"/>
<evidence type="ECO:0000256" key="1">
    <source>
        <dbReference type="SAM" id="Phobius"/>
    </source>
</evidence>
<dbReference type="Proteomes" id="UP000008974">
    <property type="component" value="Unassembled WGS sequence"/>
</dbReference>
<dbReference type="EMBL" id="ACVC01000128">
    <property type="protein sequence ID" value="EFO63525.1"/>
    <property type="molecule type" value="Genomic_DNA"/>
</dbReference>
<evidence type="ECO:0000313" key="3">
    <source>
        <dbReference type="EMBL" id="EFO63525.1"/>
    </source>
</evidence>
<dbReference type="VEuPathDB" id="GiardiaDB:GLP15_2782"/>
<dbReference type="GO" id="GO:0005789">
    <property type="term" value="C:endoplasmic reticulum membrane"/>
    <property type="evidence" value="ECO:0007669"/>
    <property type="project" value="TreeGrafter"/>
</dbReference>
<dbReference type="PANTHER" id="PTHR23071:SF1">
    <property type="entry name" value="GPI ETHANOLAMINE PHOSPHATE TRANSFERASE 3"/>
    <property type="match status" value="1"/>
</dbReference>
<feature type="transmembrane region" description="Helical" evidence="1">
    <location>
        <begin position="394"/>
        <end position="413"/>
    </location>
</feature>
<feature type="transmembrane region" description="Helical" evidence="1">
    <location>
        <begin position="306"/>
        <end position="328"/>
    </location>
</feature>
<proteinExistence type="predicted"/>
<organism evidence="3 4">
    <name type="scientific">Giardia intestinalis (strain P15)</name>
    <name type="common">Giardia lamblia</name>
    <dbReference type="NCBI Taxonomy" id="658858"/>
    <lineage>
        <taxon>Eukaryota</taxon>
        <taxon>Metamonada</taxon>
        <taxon>Diplomonadida</taxon>
        <taxon>Hexamitidae</taxon>
        <taxon>Giardiinae</taxon>
        <taxon>Giardia</taxon>
    </lineage>
</organism>
<dbReference type="PANTHER" id="PTHR23071">
    <property type="entry name" value="PHOSPHATIDYLINOSITOL GLYCAN"/>
    <property type="match status" value="1"/>
</dbReference>
<dbReference type="InterPro" id="IPR017850">
    <property type="entry name" value="Alkaline_phosphatase_core_sf"/>
</dbReference>
<dbReference type="AlphaFoldDB" id="E1F1Z0"/>